<sequence>MGSRPRRPLRNHSVARQALNLTHGVAEALDWVRGAGAHQPAFCTRWSRCSSHPPAPVYGAEGGVLISGGSAWRPRSASGSGGLGLWREAESSPDACRWVCGGPGQRPDGWVWESLWEPSDGAEAETTGIQEASPEETEAGKSPCGGVGVRETGGNAWGAFQLEVPASCQEERGQWGRLPTRAPWAMRPPLQLPEPTDCSRSPVCGLCLCAAIVGKALPVQAPCTLVLLTCLLMGPRHTQAQESAQIEDAHPPPGTQPPALERPPPPTPAASSLEEAPTSSGLQPPALGSL</sequence>
<evidence type="ECO:0000313" key="3">
    <source>
        <dbReference type="Proteomes" id="UP001176941"/>
    </source>
</evidence>
<feature type="region of interest" description="Disordered" evidence="1">
    <location>
        <begin position="241"/>
        <end position="290"/>
    </location>
</feature>
<dbReference type="EMBL" id="OX459969">
    <property type="protein sequence ID" value="CAI9173426.1"/>
    <property type="molecule type" value="Genomic_DNA"/>
</dbReference>
<protein>
    <submittedName>
        <fullName evidence="2">Uncharacterized protein</fullName>
    </submittedName>
</protein>
<feature type="region of interest" description="Disordered" evidence="1">
    <location>
        <begin position="120"/>
        <end position="145"/>
    </location>
</feature>
<keyword evidence="3" id="KW-1185">Reference proteome</keyword>
<dbReference type="Proteomes" id="UP001176941">
    <property type="component" value="Chromosome 33"/>
</dbReference>
<organism evidence="2 3">
    <name type="scientific">Rangifer tarandus platyrhynchus</name>
    <name type="common">Svalbard reindeer</name>
    <dbReference type="NCBI Taxonomy" id="3082113"/>
    <lineage>
        <taxon>Eukaryota</taxon>
        <taxon>Metazoa</taxon>
        <taxon>Chordata</taxon>
        <taxon>Craniata</taxon>
        <taxon>Vertebrata</taxon>
        <taxon>Euteleostomi</taxon>
        <taxon>Mammalia</taxon>
        <taxon>Eutheria</taxon>
        <taxon>Laurasiatheria</taxon>
        <taxon>Artiodactyla</taxon>
        <taxon>Ruminantia</taxon>
        <taxon>Pecora</taxon>
        <taxon>Cervidae</taxon>
        <taxon>Odocoileinae</taxon>
        <taxon>Rangifer</taxon>
    </lineage>
</organism>
<accession>A0ABN8ZKE2</accession>
<feature type="compositionally biased region" description="Pro residues" evidence="1">
    <location>
        <begin position="251"/>
        <end position="268"/>
    </location>
</feature>
<evidence type="ECO:0000256" key="1">
    <source>
        <dbReference type="SAM" id="MobiDB-lite"/>
    </source>
</evidence>
<reference evidence="2" key="1">
    <citation type="submission" date="2023-04" db="EMBL/GenBank/DDBJ databases">
        <authorList>
            <consortium name="ELIXIR-Norway"/>
        </authorList>
    </citation>
    <scope>NUCLEOTIDE SEQUENCE [LARGE SCALE GENOMIC DNA]</scope>
</reference>
<gene>
    <name evidence="2" type="ORF">MRATA1EN1_LOCUS22388</name>
</gene>
<name>A0ABN8ZKE2_RANTA</name>
<proteinExistence type="predicted"/>
<evidence type="ECO:0000313" key="2">
    <source>
        <dbReference type="EMBL" id="CAI9173426.1"/>
    </source>
</evidence>